<evidence type="ECO:0000313" key="4">
    <source>
        <dbReference type="EMBL" id="CAB56129.1"/>
    </source>
</evidence>
<feature type="domain" description="Phytase-like" evidence="3">
    <location>
        <begin position="505"/>
        <end position="767"/>
    </location>
</feature>
<dbReference type="InterPro" id="IPR015943">
    <property type="entry name" value="WD40/YVTN_repeat-like_dom_sf"/>
</dbReference>
<feature type="region of interest" description="Disordered" evidence="1">
    <location>
        <begin position="27"/>
        <end position="55"/>
    </location>
</feature>
<dbReference type="Pfam" id="PF13449">
    <property type="entry name" value="Phytase-like"/>
    <property type="match status" value="1"/>
</dbReference>
<dbReference type="Proteomes" id="UP000001973">
    <property type="component" value="Chromosome"/>
</dbReference>
<feature type="signal peptide" evidence="2">
    <location>
        <begin position="1"/>
        <end position="30"/>
    </location>
</feature>
<sequence length="792" mass="83997">MSPKSKRTRAALAALVVAAGSLVTAGAARAEQPHHGQRHGGQQAQQAQQAQQGRSSLFERTATYPVFHNRPAGEDAAAGTVAEISSVSEDGRTLVHTDAVARRIGFLDISDPGHPRGLGTLSLARLDDAEDEPTSVTVVGQYVLVVVNTSASHARPSGRLDVVSLRDRKRVASFDLGGQPDSVAVSKDKRYAAVAVENERDEEATPPGRDEGDLPQAPAGFVQIVDLGRGAAPAHWRTRAVPLTRADGRALPVLAEAGIAEPTDPEPEYVSINSRNQLAVTLQENNGVVLIDLPTGRIAKAFGAGTASVRGIDTESDGRIDQRGSIEDLRREPDAVGWIDDRYLATANEGDWRGGTRGWSVFDSRTGKPVWDAGNSFERLAVRHGLHDEGRSGKKGAEPEGIAIAEYDGVPYAFVGSERDNFVAVYDVSRPTRPVFRQLLPATNGPEGLLPIPSRGLLAVSSEEDDAEAGVRASVSLFRMGRGTGQTPSFPGIVSADDDRGAPIGWGALGALSAAPGKPHRLYTVTDAAYSTTRILTVDTARRPAVITRELTVKDADGRPAGYDAEGIHARPQGGFWLAVEGGTGAGNKLVRLDARGVTRQVVPLPADVAAGLGKQGFEGVTATTDRRGHEVVWAALQREAAGDPAGVVRLGRYDVTAGTWSWYGYRLESTGTAGDWMGLSEITVVGDRLAVIERDKLNGPAARVKRIYTVDLPKSAVPSGALRILPKRLAHDVLPDLRATNGWTQEKLEGLTVGGDGRVYAVTDNDALDDATGETVFLDLGTARQVFGRRG</sequence>
<name>Q9RK53_STRCO</name>
<dbReference type="eggNOG" id="COG3391">
    <property type="taxonomic scope" value="Bacteria"/>
</dbReference>
<evidence type="ECO:0000256" key="2">
    <source>
        <dbReference type="SAM" id="SignalP"/>
    </source>
</evidence>
<dbReference type="PANTHER" id="PTHR46928:SF1">
    <property type="entry name" value="MESENCHYME-SPECIFIC CELL SURFACE GLYCOPROTEIN"/>
    <property type="match status" value="1"/>
</dbReference>
<dbReference type="OrthoDB" id="1016457at2"/>
<keyword evidence="5" id="KW-1185">Reference proteome</keyword>
<dbReference type="PATRIC" id="fig|100226.15.peg.298"/>
<dbReference type="Gene3D" id="2.130.10.10">
    <property type="entry name" value="YVTN repeat-like/Quinoprotein amine dehydrogenase"/>
    <property type="match status" value="1"/>
</dbReference>
<protein>
    <submittedName>
        <fullName evidence="4">Secreted protein</fullName>
    </submittedName>
</protein>
<organism evidence="4 5">
    <name type="scientific">Streptomyces coelicolor (strain ATCC BAA-471 / A3(2) / M145)</name>
    <dbReference type="NCBI Taxonomy" id="100226"/>
    <lineage>
        <taxon>Bacteria</taxon>
        <taxon>Bacillati</taxon>
        <taxon>Actinomycetota</taxon>
        <taxon>Actinomycetes</taxon>
        <taxon>Kitasatosporales</taxon>
        <taxon>Streptomycetaceae</taxon>
        <taxon>Streptomyces</taxon>
        <taxon>Streptomyces albidoflavus group</taxon>
    </lineage>
</organism>
<dbReference type="InterPro" id="IPR011044">
    <property type="entry name" value="Quino_amine_DH_bsu"/>
</dbReference>
<dbReference type="EMBL" id="AL939105">
    <property type="protein sequence ID" value="CAB56129.1"/>
    <property type="molecule type" value="Genomic_DNA"/>
</dbReference>
<dbReference type="HOGENOM" id="CLU_010077_0_0_11"/>
<feature type="chain" id="PRO_5030176923" evidence="2">
    <location>
        <begin position="31"/>
        <end position="792"/>
    </location>
</feature>
<dbReference type="PaxDb" id="100226-SCO0324"/>
<reference evidence="4 5" key="2">
    <citation type="journal article" date="2002" name="Nature">
        <title>Complete genome sequence of the model actinomycete Streptomyces coelicolor A3(2).</title>
        <authorList>
            <person name="Bentley S.D."/>
            <person name="Chater K.F."/>
            <person name="Cerdeno-Tarraga A.M."/>
            <person name="Challis G.L."/>
            <person name="Thomson N.R."/>
            <person name="James K.D."/>
            <person name="Harris D.E."/>
            <person name="Quail M.A."/>
            <person name="Kieser H."/>
            <person name="Harper D."/>
            <person name="Bateman A."/>
            <person name="Brown S."/>
            <person name="Chandra G."/>
            <person name="Chen C.W."/>
            <person name="Collins M."/>
            <person name="Cronin A."/>
            <person name="Fraser A."/>
            <person name="Goble A."/>
            <person name="Hidalgo J."/>
            <person name="Hornsby T."/>
            <person name="Howarth S."/>
            <person name="Huang C.H."/>
            <person name="Kieser T."/>
            <person name="Larke L."/>
            <person name="Murphy L."/>
            <person name="Oliver K."/>
            <person name="O'Neil S."/>
            <person name="Rabbinowitsch E."/>
            <person name="Rajandream M.A."/>
            <person name="Rutherford K."/>
            <person name="Rutter S."/>
            <person name="Seeger K."/>
            <person name="Saunders D."/>
            <person name="Sharp S."/>
            <person name="Squares R."/>
            <person name="Squares S."/>
            <person name="Taylor K."/>
            <person name="Warren T."/>
            <person name="Wietzorrek A."/>
            <person name="Woodward J."/>
            <person name="Barrell B.G."/>
            <person name="Parkhill J."/>
            <person name="Hopwood D.A."/>
        </authorList>
    </citation>
    <scope>NUCLEOTIDE SEQUENCE [LARGE SCALE GENOMIC DNA]</scope>
    <source>
        <strain evidence="5">ATCC BAA-471 / A3(2) / M145</strain>
    </source>
</reference>
<proteinExistence type="predicted"/>
<dbReference type="RefSeq" id="WP_011027019.1">
    <property type="nucleotide sequence ID" value="NC_003888.3"/>
</dbReference>
<dbReference type="KEGG" id="sco:SCO0324"/>
<feature type="region of interest" description="Disordered" evidence="1">
    <location>
        <begin position="197"/>
        <end position="216"/>
    </location>
</feature>
<dbReference type="InParanoid" id="Q9RK53"/>
<evidence type="ECO:0000313" key="5">
    <source>
        <dbReference type="Proteomes" id="UP000001973"/>
    </source>
</evidence>
<dbReference type="STRING" id="100226.gene:17757908"/>
<dbReference type="InterPro" id="IPR027372">
    <property type="entry name" value="Phytase-like_dom"/>
</dbReference>
<keyword evidence="2" id="KW-0732">Signal</keyword>
<dbReference type="PhylomeDB" id="Q9RK53"/>
<evidence type="ECO:0000256" key="1">
    <source>
        <dbReference type="SAM" id="MobiDB-lite"/>
    </source>
</evidence>
<dbReference type="EMBL" id="AL645882">
    <property type="protein sequence ID" value="CAB56129.1"/>
    <property type="molecule type" value="Genomic_DNA"/>
</dbReference>
<dbReference type="AlphaFoldDB" id="Q9RK53"/>
<dbReference type="SUPFAM" id="SSF50969">
    <property type="entry name" value="YVTN repeat-like/Quinoprotein amine dehydrogenase"/>
    <property type="match status" value="1"/>
</dbReference>
<evidence type="ECO:0000259" key="3">
    <source>
        <dbReference type="Pfam" id="PF13449"/>
    </source>
</evidence>
<accession>Q9RK53</accession>
<gene>
    <name evidence="4" type="ordered locus">SCO0324</name>
    <name evidence="4" type="ORF">SCF12.03c</name>
</gene>
<reference evidence="4 5" key="1">
    <citation type="journal article" date="1996" name="Mol. Microbiol.">
        <title>A set of ordered cosmids and a detailed genetic and physical map for the 8 Mb Streptomyces coelicolor A3(2) chromosome.</title>
        <authorList>
            <person name="Redenbach M."/>
            <person name="Kieser H.M."/>
            <person name="Denapaite D."/>
            <person name="Eichner A."/>
            <person name="Cullum J."/>
            <person name="Kinashi H."/>
            <person name="Hopwood D.A."/>
        </authorList>
    </citation>
    <scope>NUCLEOTIDE SEQUENCE [LARGE SCALE GENOMIC DNA]</scope>
    <source>
        <strain evidence="5">ATCC BAA-471 / A3(2) / M145</strain>
    </source>
</reference>
<dbReference type="InterPro" id="IPR052956">
    <property type="entry name" value="Mesenchyme-surface_protein"/>
</dbReference>
<feature type="compositionally biased region" description="Low complexity" evidence="1">
    <location>
        <begin position="40"/>
        <end position="54"/>
    </location>
</feature>
<dbReference type="PANTHER" id="PTHR46928">
    <property type="entry name" value="MESENCHYME-SPECIFIC CELL SURFACE GLYCOPROTEIN"/>
    <property type="match status" value="1"/>
</dbReference>